<sequence length="265" mass="30920">MQKTQYYIILSVAGLLRLLGHSVKMLGYIFHFFFPKKRFSIPEFSPAKFSTSRPSKISRIVWQTNYTNQVTLPVYCNYLLNRLLSLSYDYRYMGTEQRQQYLKQYADERTYQAYCKLTDGAAQADFWRVFTLYHQGGVYLDMDAHLVWRLAKIVGADDNEVLITRRGLYTNFFLACAKGNPILQQTLDIIIDNIECKRVEGGVFFLTGPVTLNQAVEGKSVKQRLDKITCVQGTFTNEYFQYMDKKQGKWTHAKNEDLLKDNHLE</sequence>
<evidence type="ECO:0000256" key="1">
    <source>
        <dbReference type="ARBA" id="ARBA00022679"/>
    </source>
</evidence>
<dbReference type="GO" id="GO:0051999">
    <property type="term" value="P:mannosyl-inositol phosphorylceramide biosynthetic process"/>
    <property type="evidence" value="ECO:0007669"/>
    <property type="project" value="TreeGrafter"/>
</dbReference>
<accession>A0A9X4PBM5</accession>
<name>A0A9X4PBM5_9PAST</name>
<proteinExistence type="predicted"/>
<keyword evidence="2" id="KW-1133">Transmembrane helix</keyword>
<comment type="caution">
    <text evidence="3">The sequence shown here is derived from an EMBL/GenBank/DDBJ whole genome shotgun (WGS) entry which is preliminary data.</text>
</comment>
<keyword evidence="4" id="KW-1185">Reference proteome</keyword>
<dbReference type="InterPro" id="IPR051706">
    <property type="entry name" value="Glycosyltransferase_domain"/>
</dbReference>
<protein>
    <submittedName>
        <fullName evidence="3">Glycosyl transferase</fullName>
    </submittedName>
</protein>
<dbReference type="RefSeq" id="WP_279571864.1">
    <property type="nucleotide sequence ID" value="NZ_LWID01000001.1"/>
</dbReference>
<dbReference type="AlphaFoldDB" id="A0A9X4PBM5"/>
<dbReference type="InterPro" id="IPR007577">
    <property type="entry name" value="GlycoTrfase_DXD_sugar-bd_CS"/>
</dbReference>
<gene>
    <name evidence="3" type="ORF">A6A20_01750</name>
</gene>
<dbReference type="Gene3D" id="3.90.550.20">
    <property type="match status" value="1"/>
</dbReference>
<keyword evidence="2" id="KW-0472">Membrane</keyword>
<dbReference type="PANTHER" id="PTHR32385">
    <property type="entry name" value="MANNOSYL PHOSPHORYLINOSITOL CERAMIDE SYNTHASE"/>
    <property type="match status" value="1"/>
</dbReference>
<evidence type="ECO:0000313" key="4">
    <source>
        <dbReference type="Proteomes" id="UP001155500"/>
    </source>
</evidence>
<evidence type="ECO:0000313" key="3">
    <source>
        <dbReference type="EMBL" id="MDG6894381.1"/>
    </source>
</evidence>
<organism evidence="3 4">
    <name type="scientific">Volucribacter amazonae</name>
    <dbReference type="NCBI Taxonomy" id="256731"/>
    <lineage>
        <taxon>Bacteria</taxon>
        <taxon>Pseudomonadati</taxon>
        <taxon>Pseudomonadota</taxon>
        <taxon>Gammaproteobacteria</taxon>
        <taxon>Pasteurellales</taxon>
        <taxon>Pasteurellaceae</taxon>
        <taxon>Volucribacter</taxon>
    </lineage>
</organism>
<dbReference type="Proteomes" id="UP001155500">
    <property type="component" value="Unassembled WGS sequence"/>
</dbReference>
<keyword evidence="2" id="KW-0812">Transmembrane</keyword>
<dbReference type="InterPro" id="IPR029044">
    <property type="entry name" value="Nucleotide-diphossugar_trans"/>
</dbReference>
<dbReference type="SUPFAM" id="SSF53448">
    <property type="entry name" value="Nucleotide-diphospho-sugar transferases"/>
    <property type="match status" value="1"/>
</dbReference>
<feature type="transmembrane region" description="Helical" evidence="2">
    <location>
        <begin position="6"/>
        <end position="30"/>
    </location>
</feature>
<dbReference type="GO" id="GO:0000030">
    <property type="term" value="F:mannosyltransferase activity"/>
    <property type="evidence" value="ECO:0007669"/>
    <property type="project" value="TreeGrafter"/>
</dbReference>
<dbReference type="GO" id="GO:0016020">
    <property type="term" value="C:membrane"/>
    <property type="evidence" value="ECO:0007669"/>
    <property type="project" value="GOC"/>
</dbReference>
<dbReference type="Pfam" id="PF04488">
    <property type="entry name" value="Gly_transf_sug"/>
    <property type="match status" value="1"/>
</dbReference>
<dbReference type="EMBL" id="LWID01000001">
    <property type="protein sequence ID" value="MDG6894381.1"/>
    <property type="molecule type" value="Genomic_DNA"/>
</dbReference>
<reference evidence="3" key="1">
    <citation type="submission" date="2016-03" db="EMBL/GenBank/DDBJ databases">
        <title>Co-evolution between Pasteurellaceae and their hosts.</title>
        <authorList>
            <person name="Hansen M.J."/>
            <person name="Bojesen A.M."/>
            <person name="Planet P."/>
        </authorList>
    </citation>
    <scope>NUCLEOTIDE SEQUENCE</scope>
    <source>
        <strain evidence="3">146/S8/89</strain>
    </source>
</reference>
<dbReference type="PANTHER" id="PTHR32385:SF15">
    <property type="entry name" value="INOSITOL PHOSPHOCERAMIDE MANNOSYLTRANSFERASE 1"/>
    <property type="match status" value="1"/>
</dbReference>
<keyword evidence="1 3" id="KW-0808">Transferase</keyword>
<evidence type="ECO:0000256" key="2">
    <source>
        <dbReference type="SAM" id="Phobius"/>
    </source>
</evidence>